<dbReference type="AlphaFoldDB" id="A0A6N2UX68"/>
<gene>
    <name evidence="2" type="ORF">BILFYP9_02299</name>
</gene>
<proteinExistence type="predicted"/>
<name>A0A6N2UX68_9BACE</name>
<dbReference type="EMBL" id="CACRSU010000020">
    <property type="protein sequence ID" value="VYT22368.1"/>
    <property type="molecule type" value="Genomic_DNA"/>
</dbReference>
<evidence type="ECO:0000313" key="2">
    <source>
        <dbReference type="EMBL" id="VYT22368.1"/>
    </source>
</evidence>
<organism evidence="2">
    <name type="scientific">Bacteroides intestinalis</name>
    <dbReference type="NCBI Taxonomy" id="329854"/>
    <lineage>
        <taxon>Bacteria</taxon>
        <taxon>Pseudomonadati</taxon>
        <taxon>Bacteroidota</taxon>
        <taxon>Bacteroidia</taxon>
        <taxon>Bacteroidales</taxon>
        <taxon>Bacteroidaceae</taxon>
        <taxon>Bacteroides</taxon>
    </lineage>
</organism>
<dbReference type="SUPFAM" id="SSF81296">
    <property type="entry name" value="E set domains"/>
    <property type="match status" value="1"/>
</dbReference>
<dbReference type="Gene3D" id="2.60.40.10">
    <property type="entry name" value="Immunoglobulins"/>
    <property type="match status" value="1"/>
</dbReference>
<dbReference type="PROSITE" id="PS51257">
    <property type="entry name" value="PROKAR_LIPOPROTEIN"/>
    <property type="match status" value="1"/>
</dbReference>
<protein>
    <submittedName>
        <fullName evidence="2">IPT/TIG domain protein</fullName>
    </submittedName>
</protein>
<feature type="domain" description="IPT/TIG" evidence="1">
    <location>
        <begin position="49"/>
        <end position="132"/>
    </location>
</feature>
<dbReference type="InterPro" id="IPR011042">
    <property type="entry name" value="6-blade_b-propeller_TolB-like"/>
</dbReference>
<reference evidence="2" key="1">
    <citation type="submission" date="2019-11" db="EMBL/GenBank/DDBJ databases">
        <authorList>
            <person name="Feng L."/>
        </authorList>
    </citation>
    <scope>NUCLEOTIDE SEQUENCE</scope>
    <source>
        <strain evidence="2">BintestinalisLFYP9</strain>
    </source>
</reference>
<evidence type="ECO:0000259" key="1">
    <source>
        <dbReference type="Pfam" id="PF01833"/>
    </source>
</evidence>
<dbReference type="RefSeq" id="WP_138292636.1">
    <property type="nucleotide sequence ID" value="NZ_BAABZC010000002.1"/>
</dbReference>
<dbReference type="CDD" id="cd00102">
    <property type="entry name" value="IPT"/>
    <property type="match status" value="1"/>
</dbReference>
<dbReference type="Pfam" id="PF01833">
    <property type="entry name" value="TIG"/>
    <property type="match status" value="1"/>
</dbReference>
<dbReference type="SUPFAM" id="SSF63829">
    <property type="entry name" value="Calcium-dependent phosphotriesterase"/>
    <property type="match status" value="1"/>
</dbReference>
<dbReference type="InterPro" id="IPR013783">
    <property type="entry name" value="Ig-like_fold"/>
</dbReference>
<dbReference type="PANTHER" id="PTHR13833">
    <property type="match status" value="1"/>
</dbReference>
<sequence>MKNKKVLFLTGTLFWGIFVLVFSCKDETYVYQQNQSKGTPYNPDLPVEITDFIPKEGKIREKVVISGQNFGNDPSKIKVFFDDGYSDKEAQIINVDGTSIYCLAPRQSDGRSRIKVSVGESQTVTASQNFHYIAAASVSWVAGVGTRDGVGAKYADGTLSEAHFWKPQGIVALGNNQIMTFGFHEAKANYVRFISVNDDKVITVQSGVYLGKPAINEAKTKVYATTLNPPHTVYEYKKESGWTPYTIGEIVIPKYTTCCDRIRSLVMMDEAHDPNQEWLYFCHKDQTFGRFNVNTEETQILADETLDIPTNTFAGYMAYDKFKDCFYVSLYNFYSIYKITKTGADWGDGVKAELYAGSPSESAVKDGELQDARFKQPMGICVDDEGSLYICECDRADVIRKISGIDGYVSTIAGTLDKESPQANGEPAESVFLDPQDISYDGEGNFYITEWWEATIRKYSIE</sequence>
<dbReference type="InterPro" id="IPR002909">
    <property type="entry name" value="IPT_dom"/>
</dbReference>
<dbReference type="InterPro" id="IPR014756">
    <property type="entry name" value="Ig_E-set"/>
</dbReference>
<dbReference type="PANTHER" id="PTHR13833:SF71">
    <property type="entry name" value="NHL DOMAIN-CONTAINING PROTEIN"/>
    <property type="match status" value="1"/>
</dbReference>
<accession>A0A6N2UX68</accession>
<dbReference type="Gene3D" id="2.120.10.30">
    <property type="entry name" value="TolB, C-terminal domain"/>
    <property type="match status" value="1"/>
</dbReference>